<dbReference type="SMART" id="SM00326">
    <property type="entry name" value="SH3"/>
    <property type="match status" value="2"/>
</dbReference>
<gene>
    <name evidence="18" type="ORF">GJ744_003562</name>
</gene>
<dbReference type="Pfam" id="PF00130">
    <property type="entry name" value="C1_1"/>
    <property type="match status" value="1"/>
</dbReference>
<evidence type="ECO:0000256" key="3">
    <source>
        <dbReference type="ARBA" id="ARBA00022443"/>
    </source>
</evidence>
<dbReference type="SMART" id="SM00055">
    <property type="entry name" value="FCH"/>
    <property type="match status" value="1"/>
</dbReference>
<organism evidence="18 19">
    <name type="scientific">Endocarpon pusillum</name>
    <dbReference type="NCBI Taxonomy" id="364733"/>
    <lineage>
        <taxon>Eukaryota</taxon>
        <taxon>Fungi</taxon>
        <taxon>Dikarya</taxon>
        <taxon>Ascomycota</taxon>
        <taxon>Pezizomycotina</taxon>
        <taxon>Eurotiomycetes</taxon>
        <taxon>Chaetothyriomycetidae</taxon>
        <taxon>Verrucariales</taxon>
        <taxon>Verrucariaceae</taxon>
        <taxon>Endocarpon</taxon>
    </lineage>
</organism>
<feature type="domain" description="Phorbol-ester/DAG-type" evidence="16">
    <location>
        <begin position="406"/>
        <end position="456"/>
    </location>
</feature>
<dbReference type="CDD" id="cd11912">
    <property type="entry name" value="SH3_Bzz1_1"/>
    <property type="match status" value="1"/>
</dbReference>
<dbReference type="AlphaFoldDB" id="A0A8H7ARF9"/>
<protein>
    <recommendedName>
        <fullName evidence="2">High osmolarity signaling protein SHO1</fullName>
    </recommendedName>
    <alternativeName>
        <fullName evidence="1">High osmolarity signaling protein sho1</fullName>
    </alternativeName>
    <alternativeName>
        <fullName evidence="7 8">Osmosensor SHO1</fullName>
    </alternativeName>
    <alternativeName>
        <fullName evidence="11">Protein BZZ1</fullName>
    </alternativeName>
</protein>
<dbReference type="EMBL" id="JAACFV010000017">
    <property type="protein sequence ID" value="KAF7511831.1"/>
    <property type="molecule type" value="Genomic_DNA"/>
</dbReference>
<feature type="compositionally biased region" description="Pro residues" evidence="14">
    <location>
        <begin position="560"/>
        <end position="574"/>
    </location>
</feature>
<dbReference type="SMART" id="SM00109">
    <property type="entry name" value="C1"/>
    <property type="match status" value="1"/>
</dbReference>
<dbReference type="GO" id="GO:0045010">
    <property type="term" value="P:actin nucleation"/>
    <property type="evidence" value="ECO:0007669"/>
    <property type="project" value="UniProtKB-ARBA"/>
</dbReference>
<accession>A0A8H7ARF9</accession>
<evidence type="ECO:0000256" key="2">
    <source>
        <dbReference type="ARBA" id="ARBA00017350"/>
    </source>
</evidence>
<dbReference type="SUPFAM" id="SSF50044">
    <property type="entry name" value="SH3-domain"/>
    <property type="match status" value="2"/>
</dbReference>
<feature type="domain" description="SH3" evidence="15">
    <location>
        <begin position="680"/>
        <end position="738"/>
    </location>
</feature>
<comment type="function">
    <text evidence="9">Plays a role in endocytosis and trafficking to the vacuole. Functions with type I myosins to restore polarity of the actin cytoskeleton after NaCl stress.</text>
</comment>
<dbReference type="OrthoDB" id="8783038at2759"/>
<name>A0A8H7ARF9_9EURO</name>
<evidence type="ECO:0000256" key="8">
    <source>
        <dbReference type="ARBA" id="ARBA00030785"/>
    </source>
</evidence>
<comment type="similarity">
    <text evidence="10">Belongs to the BZZ1 family.</text>
</comment>
<dbReference type="InterPro" id="IPR020454">
    <property type="entry name" value="DAG/PE-bd"/>
</dbReference>
<keyword evidence="19" id="KW-1185">Reference proteome</keyword>
<dbReference type="InterPro" id="IPR027267">
    <property type="entry name" value="AH/BAR_dom_sf"/>
</dbReference>
<evidence type="ECO:0000259" key="17">
    <source>
        <dbReference type="PROSITE" id="PS51741"/>
    </source>
</evidence>
<dbReference type="InterPro" id="IPR001452">
    <property type="entry name" value="SH3_domain"/>
</dbReference>
<evidence type="ECO:0000259" key="16">
    <source>
        <dbReference type="PROSITE" id="PS50081"/>
    </source>
</evidence>
<dbReference type="GO" id="GO:0030864">
    <property type="term" value="C:cortical actin cytoskeleton"/>
    <property type="evidence" value="ECO:0007669"/>
    <property type="project" value="UniProtKB-ARBA"/>
</dbReference>
<dbReference type="PROSITE" id="PS51741">
    <property type="entry name" value="F_BAR"/>
    <property type="match status" value="1"/>
</dbReference>
<evidence type="ECO:0000313" key="18">
    <source>
        <dbReference type="EMBL" id="KAF7511831.1"/>
    </source>
</evidence>
<reference evidence="18" key="1">
    <citation type="submission" date="2020-02" db="EMBL/GenBank/DDBJ databases">
        <authorList>
            <person name="Palmer J.M."/>
        </authorList>
    </citation>
    <scope>NUCLEOTIDE SEQUENCE</scope>
    <source>
        <strain evidence="18">EPUS1.4</strain>
        <tissue evidence="18">Thallus</tissue>
    </source>
</reference>
<dbReference type="FunFam" id="3.30.60.20:FF:000040">
    <property type="entry name" value="Actin polymerization protein Bzz1"/>
    <property type="match status" value="1"/>
</dbReference>
<evidence type="ECO:0000256" key="12">
    <source>
        <dbReference type="PROSITE-ProRule" id="PRU00192"/>
    </source>
</evidence>
<dbReference type="InterPro" id="IPR036028">
    <property type="entry name" value="SH3-like_dom_sf"/>
</dbReference>
<dbReference type="GO" id="GO:0046872">
    <property type="term" value="F:metal ion binding"/>
    <property type="evidence" value="ECO:0007669"/>
    <property type="project" value="UniProtKB-KW"/>
</dbReference>
<evidence type="ECO:0000256" key="14">
    <source>
        <dbReference type="SAM" id="MobiDB-lite"/>
    </source>
</evidence>
<dbReference type="InterPro" id="IPR046349">
    <property type="entry name" value="C1-like_sf"/>
</dbReference>
<evidence type="ECO:0000256" key="9">
    <source>
        <dbReference type="ARBA" id="ARBA00054085"/>
    </source>
</evidence>
<feature type="domain" description="F-BAR" evidence="17">
    <location>
        <begin position="7"/>
        <end position="276"/>
    </location>
</feature>
<dbReference type="PRINTS" id="PR00008">
    <property type="entry name" value="DAGPEDOMAIN"/>
</dbReference>
<evidence type="ECO:0000256" key="1">
    <source>
        <dbReference type="ARBA" id="ARBA00016255"/>
    </source>
</evidence>
<dbReference type="InterPro" id="IPR002219">
    <property type="entry name" value="PKC_DAG/PE"/>
</dbReference>
<evidence type="ECO:0000313" key="19">
    <source>
        <dbReference type="Proteomes" id="UP000606974"/>
    </source>
</evidence>
<dbReference type="Gene3D" id="3.30.60.20">
    <property type="match status" value="1"/>
</dbReference>
<evidence type="ECO:0000256" key="4">
    <source>
        <dbReference type="ARBA" id="ARBA00022723"/>
    </source>
</evidence>
<dbReference type="PANTHER" id="PTHR15735">
    <property type="entry name" value="FCH AND DOUBLE SH3 DOMAINS PROTEIN"/>
    <property type="match status" value="1"/>
</dbReference>
<dbReference type="InterPro" id="IPR031160">
    <property type="entry name" value="F_BAR_dom"/>
</dbReference>
<proteinExistence type="inferred from homology"/>
<dbReference type="PROSITE" id="PS50002">
    <property type="entry name" value="SH3"/>
    <property type="match status" value="2"/>
</dbReference>
<dbReference type="Proteomes" id="UP000606974">
    <property type="component" value="Unassembled WGS sequence"/>
</dbReference>
<keyword evidence="3 12" id="KW-0728">SH3 domain</keyword>
<keyword evidence="6 13" id="KW-0175">Coiled coil</keyword>
<evidence type="ECO:0000256" key="13">
    <source>
        <dbReference type="PROSITE-ProRule" id="PRU01077"/>
    </source>
</evidence>
<dbReference type="GO" id="GO:0030833">
    <property type="term" value="P:regulation of actin filament polymerization"/>
    <property type="evidence" value="ECO:0007669"/>
    <property type="project" value="TreeGrafter"/>
</dbReference>
<dbReference type="PROSITE" id="PS00479">
    <property type="entry name" value="ZF_DAG_PE_1"/>
    <property type="match status" value="1"/>
</dbReference>
<evidence type="ECO:0000256" key="10">
    <source>
        <dbReference type="ARBA" id="ARBA00061387"/>
    </source>
</evidence>
<dbReference type="Gene3D" id="1.20.1270.60">
    <property type="entry name" value="Arfaptin homology (AH) domain/BAR domain"/>
    <property type="match status" value="1"/>
</dbReference>
<dbReference type="InterPro" id="IPR001060">
    <property type="entry name" value="FCH_dom"/>
</dbReference>
<dbReference type="SUPFAM" id="SSF103657">
    <property type="entry name" value="BAR/IMD domain-like"/>
    <property type="match status" value="1"/>
</dbReference>
<dbReference type="CDD" id="cd20824">
    <property type="entry name" value="C1_SpBZZ1-like"/>
    <property type="match status" value="1"/>
</dbReference>
<feature type="region of interest" description="Disordered" evidence="14">
    <location>
        <begin position="471"/>
        <end position="512"/>
    </location>
</feature>
<keyword evidence="4" id="KW-0479">Metal-binding</keyword>
<dbReference type="FunFam" id="1.20.1270.60:FF:000060">
    <property type="entry name" value="Actin polymerization protein Bzz1"/>
    <property type="match status" value="1"/>
</dbReference>
<sequence>MAHAETVSFGAELKDGYKSIDAWVANGIQWLEDIEQFYRERATIEKDYSAKLNGLAKKYYDKKAKKSSILSVGETPSMTPGSLESASLTTWTTQLSTLEACAAEHDRFSQDLVGQVAKALEVYRARYEELRKSHADYQTKLLKERDSSYSELKKTKTKYDSVCQEVENRRKKTESSFDYGKQKAQNAYQQQLVEMHNQKNTYLIAINVANKLKEKYYHEYVPELLDSLQDLSETRVAKLNSVWTLAVNLETTAMQRSKEHLDHLSGDIPHNDPSLDSIMFVRHNTTQWTDPPDMVFEPSPVWLDNESLAVDEASRTFLRNMLAKSKPLAREMKAEIDKKSKEVENIKRIRQSVREGRDKRDEAELVKSLFYVSEEMHAIERKRLTAEIEVSTITAVVGDLSLGAKNHPFKAETFKIPTNCDLCGDRIWGLSAKGQHCKDCGFTCHSKCEMKVPADCPGEQSKEEKKKLKVERQEAAHAAMAVEVTSPNTNGHTTSGGLARQDTMSSLSSGYATSAQRSVSGLLPRSAGLGAEESVAQPRSPIDPAPASKPAPARRNRVVAPPPAAYVSAPPPEPTSSDGASRARGKMIYSYEARDEGELSVKEGKDVTIIEPDEGGWTKIKAGLGQEGLVPTAYIEELAPEPEASSIVERPVSVYSDSSATSTNIAKKKGPAVAPRRGAKKIKYCKALYAYTAQSDAEFDMQEGDRFELISMGGGDGWADVARGGETRSVPANYIQEL</sequence>
<evidence type="ECO:0000259" key="15">
    <source>
        <dbReference type="PROSITE" id="PS50002"/>
    </source>
</evidence>
<dbReference type="Gene3D" id="2.30.30.40">
    <property type="entry name" value="SH3 Domains"/>
    <property type="match status" value="2"/>
</dbReference>
<evidence type="ECO:0000256" key="11">
    <source>
        <dbReference type="ARBA" id="ARBA00074946"/>
    </source>
</evidence>
<keyword evidence="5" id="KW-0862">Zinc</keyword>
<dbReference type="SUPFAM" id="SSF57889">
    <property type="entry name" value="Cysteine-rich domain"/>
    <property type="match status" value="1"/>
</dbReference>
<dbReference type="Pfam" id="PF14604">
    <property type="entry name" value="SH3_9"/>
    <property type="match status" value="2"/>
</dbReference>
<evidence type="ECO:0000256" key="5">
    <source>
        <dbReference type="ARBA" id="ARBA00022833"/>
    </source>
</evidence>
<evidence type="ECO:0000256" key="6">
    <source>
        <dbReference type="ARBA" id="ARBA00023054"/>
    </source>
</evidence>
<dbReference type="PANTHER" id="PTHR15735:SF21">
    <property type="entry name" value="PROTEIN NERVOUS WRECK"/>
    <property type="match status" value="1"/>
</dbReference>
<feature type="domain" description="SH3" evidence="15">
    <location>
        <begin position="580"/>
        <end position="640"/>
    </location>
</feature>
<dbReference type="Pfam" id="PF00611">
    <property type="entry name" value="FCH"/>
    <property type="match status" value="1"/>
</dbReference>
<feature type="region of interest" description="Disordered" evidence="14">
    <location>
        <begin position="531"/>
        <end position="583"/>
    </location>
</feature>
<feature type="compositionally biased region" description="Polar residues" evidence="14">
    <location>
        <begin position="485"/>
        <end position="512"/>
    </location>
</feature>
<dbReference type="PROSITE" id="PS50081">
    <property type="entry name" value="ZF_DAG_PE_2"/>
    <property type="match status" value="1"/>
</dbReference>
<evidence type="ECO:0000256" key="7">
    <source>
        <dbReference type="ARBA" id="ARBA00029697"/>
    </source>
</evidence>
<dbReference type="InterPro" id="IPR035459">
    <property type="entry name" value="Bzz1_SH3_1"/>
</dbReference>
<comment type="caution">
    <text evidence="18">The sequence shown here is derived from an EMBL/GenBank/DDBJ whole genome shotgun (WGS) entry which is preliminary data.</text>
</comment>
<dbReference type="FunFam" id="2.30.30.40:FF:000161">
    <property type="entry name" value="Actin polymerization protein Bzz1"/>
    <property type="match status" value="1"/>
</dbReference>